<evidence type="ECO:0000313" key="2">
    <source>
        <dbReference type="EMBL" id="UUP20024.1"/>
    </source>
</evidence>
<organism evidence="2 3">
    <name type="scientific">Nitratireductor thuwali</name>
    <dbReference type="NCBI Taxonomy" id="2267699"/>
    <lineage>
        <taxon>Bacteria</taxon>
        <taxon>Pseudomonadati</taxon>
        <taxon>Pseudomonadota</taxon>
        <taxon>Alphaproteobacteria</taxon>
        <taxon>Hyphomicrobiales</taxon>
        <taxon>Phyllobacteriaceae</taxon>
        <taxon>Nitratireductor</taxon>
    </lineage>
</organism>
<evidence type="ECO:0000259" key="1">
    <source>
        <dbReference type="SMART" id="SM00953"/>
    </source>
</evidence>
<gene>
    <name evidence="2" type="ORF">NTH_04539</name>
</gene>
<proteinExistence type="predicted"/>
<protein>
    <recommendedName>
        <fullName evidence="1">RES domain-containing protein</fullName>
    </recommendedName>
</protein>
<geneLocation type="plasmid" evidence="2 3">
    <name>p1536_2</name>
</geneLocation>
<dbReference type="EMBL" id="CP030943">
    <property type="protein sequence ID" value="UUP20024.1"/>
    <property type="molecule type" value="Genomic_DNA"/>
</dbReference>
<keyword evidence="2" id="KW-0614">Plasmid</keyword>
<dbReference type="RefSeq" id="WP_338532246.1">
    <property type="nucleotide sequence ID" value="NZ_CP030943.1"/>
</dbReference>
<dbReference type="Proteomes" id="UP001342418">
    <property type="component" value="Plasmid p1536_2"/>
</dbReference>
<dbReference type="SMART" id="SM00953">
    <property type="entry name" value="RES"/>
    <property type="match status" value="1"/>
</dbReference>
<dbReference type="Pfam" id="PF08808">
    <property type="entry name" value="RES"/>
    <property type="match status" value="1"/>
</dbReference>
<sequence length="189" mass="21794">MARRARDLELLDLLDTHQGVSFEGDVWRIVREEREPLLGYPAGARWDPGSFDVLYTSLEREGSLEEIHFHLSRQPVFPSKIRSVLHQISVRTQRTLRIANLAQLKTLGVTPETYASLSYERTQEIGDAAAFLGFDGILAPSARWPCENLILFTERFAPADLSVVSSEPVDWDDWKRRRETIRRRREQTS</sequence>
<keyword evidence="3" id="KW-1185">Reference proteome</keyword>
<feature type="domain" description="RES" evidence="1">
    <location>
        <begin position="36"/>
        <end position="167"/>
    </location>
</feature>
<reference evidence="2 3" key="1">
    <citation type="submission" date="2018-07" db="EMBL/GenBank/DDBJ databases">
        <title>Genome sequence of Nitratireductor thuwali#1536.</title>
        <authorList>
            <person name="Michoud G."/>
            <person name="Merlino G."/>
            <person name="Sefrji F.O."/>
            <person name="Daffonchio D."/>
        </authorList>
    </citation>
    <scope>NUCLEOTIDE SEQUENCE [LARGE SCALE GENOMIC DNA]</scope>
    <source>
        <strain evidence="2 3">Nit1536</strain>
        <plasmid evidence="2 3">p1536_2</plasmid>
    </source>
</reference>
<evidence type="ECO:0000313" key="3">
    <source>
        <dbReference type="Proteomes" id="UP001342418"/>
    </source>
</evidence>
<accession>A0ABY5MT65</accession>
<dbReference type="InterPro" id="IPR014914">
    <property type="entry name" value="RES_dom"/>
</dbReference>
<name>A0ABY5MT65_9HYPH</name>